<accession>A0ABQ5QB48</accession>
<sequence length="54" mass="5933">MTSFLRTATGMHGVGTFGKIQPVCLYHRPSPFITGFMALSFSLGSRGERKKGNR</sequence>
<comment type="caution">
    <text evidence="1">The sequence shown here is derived from an EMBL/GenBank/DDBJ whole genome shotgun (WGS) entry which is preliminary data.</text>
</comment>
<dbReference type="Proteomes" id="UP001165069">
    <property type="component" value="Unassembled WGS sequence"/>
</dbReference>
<gene>
    <name evidence="1" type="ORF">GETHLI_03250</name>
</gene>
<organism evidence="1 2">
    <name type="scientific">Geothrix limicola</name>
    <dbReference type="NCBI Taxonomy" id="2927978"/>
    <lineage>
        <taxon>Bacteria</taxon>
        <taxon>Pseudomonadati</taxon>
        <taxon>Acidobacteriota</taxon>
        <taxon>Holophagae</taxon>
        <taxon>Holophagales</taxon>
        <taxon>Holophagaceae</taxon>
        <taxon>Geothrix</taxon>
    </lineage>
</organism>
<keyword evidence="2" id="KW-1185">Reference proteome</keyword>
<evidence type="ECO:0000313" key="1">
    <source>
        <dbReference type="EMBL" id="GLH71823.1"/>
    </source>
</evidence>
<proteinExistence type="predicted"/>
<reference evidence="1 2" key="1">
    <citation type="journal article" date="2023" name="Antonie Van Leeuwenhoek">
        <title>Mesoterricola silvestris gen. nov., sp. nov., Mesoterricola sediminis sp. nov., Geothrix oryzae sp. nov., Geothrix edaphica sp. nov., Geothrix rubra sp. nov., and Geothrix limicola sp. nov., six novel members of Acidobacteriota isolated from soils.</title>
        <authorList>
            <person name="Itoh H."/>
            <person name="Sugisawa Y."/>
            <person name="Mise K."/>
            <person name="Xu Z."/>
            <person name="Kuniyasu M."/>
            <person name="Ushijima N."/>
            <person name="Kawano K."/>
            <person name="Kobayashi E."/>
            <person name="Shiratori Y."/>
            <person name="Masuda Y."/>
            <person name="Senoo K."/>
        </authorList>
    </citation>
    <scope>NUCLEOTIDE SEQUENCE [LARGE SCALE GENOMIC DNA]</scope>
    <source>
        <strain evidence="1 2">Red804</strain>
    </source>
</reference>
<dbReference type="EMBL" id="BSDE01000001">
    <property type="protein sequence ID" value="GLH71823.1"/>
    <property type="molecule type" value="Genomic_DNA"/>
</dbReference>
<name>A0ABQ5QB48_9BACT</name>
<evidence type="ECO:0000313" key="2">
    <source>
        <dbReference type="Proteomes" id="UP001165069"/>
    </source>
</evidence>
<protein>
    <submittedName>
        <fullName evidence="1">Uncharacterized protein</fullName>
    </submittedName>
</protein>